<dbReference type="EMBL" id="WSEM01000008">
    <property type="protein sequence ID" value="MVQ35108.1"/>
    <property type="molecule type" value="Genomic_DNA"/>
</dbReference>
<comment type="caution">
    <text evidence="2">The sequence shown here is derived from an EMBL/GenBank/DDBJ whole genome shotgun (WGS) entry which is preliminary data.</text>
</comment>
<evidence type="ECO:0000313" key="3">
    <source>
        <dbReference type="Proteomes" id="UP000467637"/>
    </source>
</evidence>
<dbReference type="Gene3D" id="3.30.360.10">
    <property type="entry name" value="Dihydrodipicolinate Reductase, domain 2"/>
    <property type="match status" value="1"/>
</dbReference>
<organism evidence="2 3">
    <name type="scientific">Paenibacillus anseongense</name>
    <dbReference type="NCBI Taxonomy" id="2682845"/>
    <lineage>
        <taxon>Bacteria</taxon>
        <taxon>Bacillati</taxon>
        <taxon>Bacillota</taxon>
        <taxon>Bacilli</taxon>
        <taxon>Bacillales</taxon>
        <taxon>Paenibacillaceae</taxon>
        <taxon>Paenibacillus</taxon>
    </lineage>
</organism>
<gene>
    <name evidence="2" type="ORF">GON05_10630</name>
</gene>
<sequence length="320" mass="35965">MRGELLMQPLRIAVLGMVDGNGHPYSWSAMFNNYDQAAMADCPYPAIPAYLAKEPKEKLQIPGASVTHIWTDDPKDAELVAKASLIPHIVSRPEDVIGHVDAVMITTDKGHEHVERCRPFVEAGIPIFVDKPLVDNEPDLRQFQRWVRDGARIMSSSCMRYSKEFMPYRTSIHSLGQLRYSSITTCKSWERYGIHALESIYPILGPGFLSAQNVGTKERNIVLFKHRTHGDVAVIAIEDLYGSHGLLQLCGTSASATVSFQDTFYSFKTQLEAFIGYLHTDERPFPFSETEELMRMVIAGIRSREEGGRVVPLEEIAADY</sequence>
<dbReference type="Proteomes" id="UP000467637">
    <property type="component" value="Unassembled WGS sequence"/>
</dbReference>
<feature type="domain" description="Gfo/Idh/MocA-like oxidoreductase N-terminal" evidence="1">
    <location>
        <begin position="62"/>
        <end position="144"/>
    </location>
</feature>
<dbReference type="Pfam" id="PF01408">
    <property type="entry name" value="GFO_IDH_MocA"/>
    <property type="match status" value="1"/>
</dbReference>
<reference evidence="2 3" key="1">
    <citation type="submission" date="2019-12" db="EMBL/GenBank/DDBJ databases">
        <authorList>
            <person name="Huq M.A."/>
        </authorList>
    </citation>
    <scope>NUCLEOTIDE SEQUENCE [LARGE SCALE GENOMIC DNA]</scope>
    <source>
        <strain evidence="2 3">MAH-34</strain>
    </source>
</reference>
<dbReference type="InterPro" id="IPR000683">
    <property type="entry name" value="Gfo/Idh/MocA-like_OxRdtase_N"/>
</dbReference>
<evidence type="ECO:0000313" key="2">
    <source>
        <dbReference type="EMBL" id="MVQ35108.1"/>
    </source>
</evidence>
<protein>
    <submittedName>
        <fullName evidence="2">Oxidoreductase</fullName>
    </submittedName>
</protein>
<name>A0ABW9U6W7_9BACL</name>
<dbReference type="Gene3D" id="3.40.50.720">
    <property type="entry name" value="NAD(P)-binding Rossmann-like Domain"/>
    <property type="match status" value="1"/>
</dbReference>
<dbReference type="SUPFAM" id="SSF51735">
    <property type="entry name" value="NAD(P)-binding Rossmann-fold domains"/>
    <property type="match status" value="1"/>
</dbReference>
<keyword evidence="3" id="KW-1185">Reference proteome</keyword>
<proteinExistence type="predicted"/>
<dbReference type="InterPro" id="IPR036291">
    <property type="entry name" value="NAD(P)-bd_dom_sf"/>
</dbReference>
<evidence type="ECO:0000259" key="1">
    <source>
        <dbReference type="Pfam" id="PF01408"/>
    </source>
</evidence>
<accession>A0ABW9U6W7</accession>